<evidence type="ECO:0000313" key="7">
    <source>
        <dbReference type="EMBL" id="ADU46219.1"/>
    </source>
</evidence>
<gene>
    <name evidence="7" type="ordered locus">Rpdx1_4672</name>
</gene>
<dbReference type="GO" id="GO:0019752">
    <property type="term" value="P:carboxylic acid metabolic process"/>
    <property type="evidence" value="ECO:0007669"/>
    <property type="project" value="InterPro"/>
</dbReference>
<dbReference type="InterPro" id="IPR015421">
    <property type="entry name" value="PyrdxlP-dep_Trfase_major"/>
</dbReference>
<dbReference type="eggNOG" id="COG0076">
    <property type="taxonomic scope" value="Bacteria"/>
</dbReference>
<comment type="similarity">
    <text evidence="6">Belongs to the group II decarboxylase family.</text>
</comment>
<evidence type="ECO:0000256" key="4">
    <source>
        <dbReference type="ARBA" id="ARBA00023239"/>
    </source>
</evidence>
<keyword evidence="2" id="KW-0210">Decarboxylase</keyword>
<dbReference type="PROSITE" id="PS00392">
    <property type="entry name" value="DDC_GAD_HDC_YDC"/>
    <property type="match status" value="1"/>
</dbReference>
<evidence type="ECO:0000256" key="5">
    <source>
        <dbReference type="PIRSR" id="PIRSR602129-50"/>
    </source>
</evidence>
<evidence type="ECO:0000256" key="1">
    <source>
        <dbReference type="ARBA" id="ARBA00001933"/>
    </source>
</evidence>
<dbReference type="GO" id="GO:0030170">
    <property type="term" value="F:pyridoxal phosphate binding"/>
    <property type="evidence" value="ECO:0007669"/>
    <property type="project" value="InterPro"/>
</dbReference>
<dbReference type="InterPro" id="IPR010977">
    <property type="entry name" value="Aromatic_deC"/>
</dbReference>
<proteinExistence type="inferred from homology"/>
<dbReference type="PRINTS" id="PR00800">
    <property type="entry name" value="YHDCRBOXLASE"/>
</dbReference>
<dbReference type="EMBL" id="CP002418">
    <property type="protein sequence ID" value="ADU46219.1"/>
    <property type="molecule type" value="Genomic_DNA"/>
</dbReference>
<dbReference type="Gene3D" id="1.20.1340.10">
    <property type="entry name" value="dopa decarboxylase, N-terminal domain"/>
    <property type="match status" value="1"/>
</dbReference>
<dbReference type="Proteomes" id="UP000001402">
    <property type="component" value="Chromosome"/>
</dbReference>
<evidence type="ECO:0000313" key="8">
    <source>
        <dbReference type="Proteomes" id="UP000001402"/>
    </source>
</evidence>
<keyword evidence="3 5" id="KW-0663">Pyridoxal phosphate</keyword>
<dbReference type="OrthoDB" id="9803665at2"/>
<dbReference type="GO" id="GO:0016831">
    <property type="term" value="F:carboxy-lyase activity"/>
    <property type="evidence" value="ECO:0007669"/>
    <property type="project" value="UniProtKB-KW"/>
</dbReference>
<dbReference type="STRING" id="652103.Rpdx1_4672"/>
<evidence type="ECO:0000256" key="3">
    <source>
        <dbReference type="ARBA" id="ARBA00022898"/>
    </source>
</evidence>
<dbReference type="BioCyc" id="RPAL652103:RPDX1_RS23105-MONOMER"/>
<reference evidence="7" key="1">
    <citation type="submission" date="2010-12" db="EMBL/GenBank/DDBJ databases">
        <title>Complete sequence of Rhodopseudomonas palustris DX-1.</title>
        <authorList>
            <consortium name="US DOE Joint Genome Institute"/>
            <person name="Lucas S."/>
            <person name="Copeland A."/>
            <person name="Lapidus A."/>
            <person name="Cheng J.-F."/>
            <person name="Goodwin L."/>
            <person name="Pitluck S."/>
            <person name="Misra M."/>
            <person name="Chertkov O."/>
            <person name="Detter J.C."/>
            <person name="Han C."/>
            <person name="Tapia R."/>
            <person name="Land M."/>
            <person name="Hauser L."/>
            <person name="Kyrpides N."/>
            <person name="Ivanova N."/>
            <person name="Ovchinnikova G."/>
            <person name="Logan B."/>
            <person name="Oda Y."/>
            <person name="Harwood C."/>
            <person name="Woyke T."/>
        </authorList>
    </citation>
    <scope>NUCLEOTIDE SEQUENCE [LARGE SCALE GENOMIC DNA]</scope>
    <source>
        <strain evidence="7">DX-1</strain>
    </source>
</reference>
<dbReference type="SUPFAM" id="SSF53383">
    <property type="entry name" value="PLP-dependent transferases"/>
    <property type="match status" value="1"/>
</dbReference>
<dbReference type="Gene3D" id="3.90.1150.170">
    <property type="match status" value="1"/>
</dbReference>
<comment type="cofactor">
    <cofactor evidence="1 5 6">
        <name>pyridoxal 5'-phosphate</name>
        <dbReference type="ChEBI" id="CHEBI:597326"/>
    </cofactor>
</comment>
<protein>
    <submittedName>
        <fullName evidence="7">Pyridoxal-dependent decarboxylase</fullName>
    </submittedName>
</protein>
<dbReference type="InterPro" id="IPR015424">
    <property type="entry name" value="PyrdxlP-dep_Trfase"/>
</dbReference>
<dbReference type="PANTHER" id="PTHR11999">
    <property type="entry name" value="GROUP II PYRIDOXAL-5-PHOSPHATE DECARBOXYLASE"/>
    <property type="match status" value="1"/>
</dbReference>
<sequence>MSDAIRAGANAGATSLDPDDWDALRADAHHMLDDMLDYIAGVRDRPVWQPIPPTVRAGFAEPLPRQGTPLPEVYRRFTEEIAPYATGNVHPGFMGWVHGGGTAVGMLAEMLAAGLNANCGGRDHIGIEVERQIVRWIAELFGFPATASGVFVTGSSMANFMALLVARTAAVGPQVREGGLPGERLTAYASAAAHGCVVQAADLAGLGRGALRRIPFGKDHRIDLDALKRRIAEDRAAGCQPFLVTGSAGTVDVGAIDDLAALAELCLDEGLWFHVDGAYGSLGMLSGEIAPKLKGLSEADSIALDFHKWGQVNYDAGFLIVRDGEQHRDTFAAPAAYLRRETRGLAGGSPWPCDYGPDLSRGFRALKTWFTLKTFGADRMGAMIANTCKIARDLETRVEREPELEMLAPVTLNIVCFRYRAAPDVVDALNTEIVADLHESGIAAPSSTTIDGRLAIRAAIVNHRTTSADVDRMVDAVLRFGKQRVGSSAFRW</sequence>
<dbReference type="PANTHER" id="PTHR11999:SF70">
    <property type="entry name" value="MIP05841P"/>
    <property type="match status" value="1"/>
</dbReference>
<dbReference type="GO" id="GO:0006520">
    <property type="term" value="P:amino acid metabolic process"/>
    <property type="evidence" value="ECO:0007669"/>
    <property type="project" value="InterPro"/>
</dbReference>
<dbReference type="InterPro" id="IPR021115">
    <property type="entry name" value="Pyridoxal-P_BS"/>
</dbReference>
<keyword evidence="4 6" id="KW-0456">Lyase</keyword>
<evidence type="ECO:0000256" key="6">
    <source>
        <dbReference type="RuleBase" id="RU000382"/>
    </source>
</evidence>
<evidence type="ECO:0000256" key="2">
    <source>
        <dbReference type="ARBA" id="ARBA00022793"/>
    </source>
</evidence>
<organism evidence="7 8">
    <name type="scientific">Rhodopseudomonas palustris (strain DX-1)</name>
    <dbReference type="NCBI Taxonomy" id="652103"/>
    <lineage>
        <taxon>Bacteria</taxon>
        <taxon>Pseudomonadati</taxon>
        <taxon>Pseudomonadota</taxon>
        <taxon>Alphaproteobacteria</taxon>
        <taxon>Hyphomicrobiales</taxon>
        <taxon>Nitrobacteraceae</taxon>
        <taxon>Rhodopseudomonas</taxon>
    </lineage>
</organism>
<dbReference type="AlphaFoldDB" id="E6VD36"/>
<feature type="modified residue" description="N6-(pyridoxal phosphate)lysine" evidence="5">
    <location>
        <position position="308"/>
    </location>
</feature>
<dbReference type="Pfam" id="PF00282">
    <property type="entry name" value="Pyridoxal_deC"/>
    <property type="match status" value="1"/>
</dbReference>
<dbReference type="InterPro" id="IPR002129">
    <property type="entry name" value="PyrdxlP-dep_de-COase"/>
</dbReference>
<accession>E6VD36</accession>
<dbReference type="Gene3D" id="3.40.640.10">
    <property type="entry name" value="Type I PLP-dependent aspartate aminotransferase-like (Major domain)"/>
    <property type="match status" value="1"/>
</dbReference>
<dbReference type="KEGG" id="rpx:Rpdx1_4672"/>
<name>E6VD36_RHOPX</name>
<dbReference type="HOGENOM" id="CLU_011856_0_4_5"/>